<evidence type="ECO:0000313" key="2">
    <source>
        <dbReference type="EMBL" id="MBW0493255.1"/>
    </source>
</evidence>
<dbReference type="Gene3D" id="1.20.1260.10">
    <property type="match status" value="1"/>
</dbReference>
<dbReference type="PANTHER" id="PTHR31694">
    <property type="entry name" value="DESICCATION-LIKE PROTEIN"/>
    <property type="match status" value="1"/>
</dbReference>
<evidence type="ECO:0000256" key="1">
    <source>
        <dbReference type="SAM" id="MobiDB-lite"/>
    </source>
</evidence>
<dbReference type="InterPro" id="IPR012347">
    <property type="entry name" value="Ferritin-like"/>
</dbReference>
<dbReference type="PANTHER" id="PTHR31694:SF26">
    <property type="entry name" value="OS05G0151100 PROTEIN"/>
    <property type="match status" value="1"/>
</dbReference>
<feature type="compositionally biased region" description="Polar residues" evidence="1">
    <location>
        <begin position="81"/>
        <end position="102"/>
    </location>
</feature>
<comment type="caution">
    <text evidence="2">The sequence shown here is derived from an EMBL/GenBank/DDBJ whole genome shotgun (WGS) entry which is preliminary data.</text>
</comment>
<dbReference type="SUPFAM" id="SSF47240">
    <property type="entry name" value="Ferritin-like"/>
    <property type="match status" value="1"/>
</dbReference>
<dbReference type="OrthoDB" id="1001765at2759"/>
<dbReference type="EMBL" id="AVOT02011983">
    <property type="protein sequence ID" value="MBW0493255.1"/>
    <property type="molecule type" value="Genomic_DNA"/>
</dbReference>
<sequence length="502" mass="53587">MLIYFLSDFLVYHCTFSGFSHHPLSTYIVLNVHHPTYYLQMQSLLLSFVWLFSVRLFQSQQFSRREDLPPLGTDGIGTSLDGPSNGEQNSLPSTENVTTTQDTQQRLAPADINLIVLNFALTLENLETQFYQDALAIFPTQTMQKAGLSAFQLSHQASALIQQLQRQALDEQAHVQALQAAIKAAGATPFAGCQFNFRSVLSDPITFLASARSIEAAGVSAYAGAVSLITNTALLSTAATILPIEAKHASLFNLFSGGSASTHAFELPLSPPQVLAVLGGLLQDCKASDLGLTANQPLSVIDGVTQSNLFSTGSILQFQTSAQLENLQTSTLSCQILAGGATNAVVMPASSCIIPSQIAGTSLNGVIAIFLTSDAQPLSPHSVNEAKNVLAGPALVFVDSHQQDVLGQLFSLKRLNLKNLPTANLASAALTPLETNATQEHNSAPDEEISGSRFAKRELNESDHASSFKPTGMSNLGWSSVLEKETWSAIPKSVVQIPSQST</sequence>
<name>A0A9Q3H8R4_9BASI</name>
<evidence type="ECO:0008006" key="4">
    <source>
        <dbReference type="Google" id="ProtNLM"/>
    </source>
</evidence>
<dbReference type="CDD" id="cd00657">
    <property type="entry name" value="Ferritin_like"/>
    <property type="match status" value="1"/>
</dbReference>
<dbReference type="InterPro" id="IPR009078">
    <property type="entry name" value="Ferritin-like_SF"/>
</dbReference>
<proteinExistence type="predicted"/>
<organism evidence="2 3">
    <name type="scientific">Austropuccinia psidii MF-1</name>
    <dbReference type="NCBI Taxonomy" id="1389203"/>
    <lineage>
        <taxon>Eukaryota</taxon>
        <taxon>Fungi</taxon>
        <taxon>Dikarya</taxon>
        <taxon>Basidiomycota</taxon>
        <taxon>Pucciniomycotina</taxon>
        <taxon>Pucciniomycetes</taxon>
        <taxon>Pucciniales</taxon>
        <taxon>Sphaerophragmiaceae</taxon>
        <taxon>Austropuccinia</taxon>
    </lineage>
</organism>
<dbReference type="Pfam" id="PF13668">
    <property type="entry name" value="Ferritin_2"/>
    <property type="match status" value="1"/>
</dbReference>
<dbReference type="AlphaFoldDB" id="A0A9Q3H8R4"/>
<dbReference type="InterPro" id="IPR052965">
    <property type="entry name" value="Pigment-catalase-like"/>
</dbReference>
<reference evidence="2" key="1">
    <citation type="submission" date="2021-03" db="EMBL/GenBank/DDBJ databases">
        <title>Draft genome sequence of rust myrtle Austropuccinia psidii MF-1, a brazilian biotype.</title>
        <authorList>
            <person name="Quecine M.C."/>
            <person name="Pachon D.M.R."/>
            <person name="Bonatelli M.L."/>
            <person name="Correr F.H."/>
            <person name="Franceschini L.M."/>
            <person name="Leite T.F."/>
            <person name="Margarido G.R.A."/>
            <person name="Almeida C.A."/>
            <person name="Ferrarezi J.A."/>
            <person name="Labate C.A."/>
        </authorList>
    </citation>
    <scope>NUCLEOTIDE SEQUENCE</scope>
    <source>
        <strain evidence="2">MF-1</strain>
    </source>
</reference>
<evidence type="ECO:0000313" key="3">
    <source>
        <dbReference type="Proteomes" id="UP000765509"/>
    </source>
</evidence>
<dbReference type="Proteomes" id="UP000765509">
    <property type="component" value="Unassembled WGS sequence"/>
</dbReference>
<feature type="region of interest" description="Disordered" evidence="1">
    <location>
        <begin position="68"/>
        <end position="102"/>
    </location>
</feature>
<accession>A0A9Q3H8R4</accession>
<keyword evidence="3" id="KW-1185">Reference proteome</keyword>
<gene>
    <name evidence="2" type="ORF">O181_032970</name>
</gene>
<protein>
    <recommendedName>
        <fullName evidence="4">Ferritin-like domain-containing protein</fullName>
    </recommendedName>
</protein>